<name>R7QHJ9_CHOCR</name>
<gene>
    <name evidence="2" type="ORF">CHC_T00005756001</name>
</gene>
<dbReference type="Gramene" id="CDF37534">
    <property type="protein sequence ID" value="CDF37534"/>
    <property type="gene ID" value="CHC_T00005756001"/>
</dbReference>
<dbReference type="EMBL" id="HG001848">
    <property type="protein sequence ID" value="CDF37534.1"/>
    <property type="molecule type" value="Genomic_DNA"/>
</dbReference>
<keyword evidence="3" id="KW-1185">Reference proteome</keyword>
<evidence type="ECO:0000256" key="1">
    <source>
        <dbReference type="SAM" id="MobiDB-lite"/>
    </source>
</evidence>
<dbReference type="Proteomes" id="UP000012073">
    <property type="component" value="Unassembled WGS sequence"/>
</dbReference>
<sequence>MFGSLSEVPSPIELRRMRSGR</sequence>
<protein>
    <submittedName>
        <fullName evidence="2">Uncharacterized protein</fullName>
    </submittedName>
</protein>
<accession>R7QHJ9</accession>
<dbReference type="KEGG" id="ccp:CHC_T00005756001"/>
<evidence type="ECO:0000313" key="3">
    <source>
        <dbReference type="Proteomes" id="UP000012073"/>
    </source>
</evidence>
<organism evidence="2 3">
    <name type="scientific">Chondrus crispus</name>
    <name type="common">Carrageen Irish moss</name>
    <name type="synonym">Polymorpha crispa</name>
    <dbReference type="NCBI Taxonomy" id="2769"/>
    <lineage>
        <taxon>Eukaryota</taxon>
        <taxon>Rhodophyta</taxon>
        <taxon>Florideophyceae</taxon>
        <taxon>Rhodymeniophycidae</taxon>
        <taxon>Gigartinales</taxon>
        <taxon>Gigartinaceae</taxon>
        <taxon>Chondrus</taxon>
    </lineage>
</organism>
<dbReference type="AlphaFoldDB" id="R7QHJ9"/>
<feature type="region of interest" description="Disordered" evidence="1">
    <location>
        <begin position="1"/>
        <end position="21"/>
    </location>
</feature>
<evidence type="ECO:0000313" key="2">
    <source>
        <dbReference type="EMBL" id="CDF37534.1"/>
    </source>
</evidence>
<dbReference type="RefSeq" id="XP_005717405.1">
    <property type="nucleotide sequence ID" value="XM_005717348.1"/>
</dbReference>
<reference evidence="3" key="1">
    <citation type="journal article" date="2013" name="Proc. Natl. Acad. Sci. U.S.A.">
        <title>Genome structure and metabolic features in the red seaweed Chondrus crispus shed light on evolution of the Archaeplastida.</title>
        <authorList>
            <person name="Collen J."/>
            <person name="Porcel B."/>
            <person name="Carre W."/>
            <person name="Ball S.G."/>
            <person name="Chaparro C."/>
            <person name="Tonon T."/>
            <person name="Barbeyron T."/>
            <person name="Michel G."/>
            <person name="Noel B."/>
            <person name="Valentin K."/>
            <person name="Elias M."/>
            <person name="Artiguenave F."/>
            <person name="Arun A."/>
            <person name="Aury J.M."/>
            <person name="Barbosa-Neto J.F."/>
            <person name="Bothwell J.H."/>
            <person name="Bouget F.Y."/>
            <person name="Brillet L."/>
            <person name="Cabello-Hurtado F."/>
            <person name="Capella-Gutierrez S."/>
            <person name="Charrier B."/>
            <person name="Cladiere L."/>
            <person name="Cock J.M."/>
            <person name="Coelho S.M."/>
            <person name="Colleoni C."/>
            <person name="Czjzek M."/>
            <person name="Da Silva C."/>
            <person name="Delage L."/>
            <person name="Denoeud F."/>
            <person name="Deschamps P."/>
            <person name="Dittami S.M."/>
            <person name="Gabaldon T."/>
            <person name="Gachon C.M."/>
            <person name="Groisillier A."/>
            <person name="Herve C."/>
            <person name="Jabbari K."/>
            <person name="Katinka M."/>
            <person name="Kloareg B."/>
            <person name="Kowalczyk N."/>
            <person name="Labadie K."/>
            <person name="Leblanc C."/>
            <person name="Lopez P.J."/>
            <person name="McLachlan D.H."/>
            <person name="Meslet-Cladiere L."/>
            <person name="Moustafa A."/>
            <person name="Nehr Z."/>
            <person name="Nyvall Collen P."/>
            <person name="Panaud O."/>
            <person name="Partensky F."/>
            <person name="Poulain J."/>
            <person name="Rensing S.A."/>
            <person name="Rousvoal S."/>
            <person name="Samson G."/>
            <person name="Symeonidi A."/>
            <person name="Weissenbach J."/>
            <person name="Zambounis A."/>
            <person name="Wincker P."/>
            <person name="Boyen C."/>
        </authorList>
    </citation>
    <scope>NUCLEOTIDE SEQUENCE [LARGE SCALE GENOMIC DNA]</scope>
    <source>
        <strain evidence="3">cv. Stackhouse</strain>
    </source>
</reference>
<dbReference type="GeneID" id="17325119"/>
<proteinExistence type="predicted"/>